<dbReference type="AlphaFoldDB" id="A0A9P0FEP6"/>
<dbReference type="OrthoDB" id="2121828at2759"/>
<dbReference type="InterPro" id="IPR002355">
    <property type="entry name" value="Cu_oxidase_Cu_BS"/>
</dbReference>
<keyword evidence="4" id="KW-0732">Signal</keyword>
<dbReference type="GO" id="GO:0006826">
    <property type="term" value="P:iron ion transport"/>
    <property type="evidence" value="ECO:0007669"/>
    <property type="project" value="TreeGrafter"/>
</dbReference>
<dbReference type="PROSITE" id="PS00079">
    <property type="entry name" value="MULTICOPPER_OXIDASE1"/>
    <property type="match status" value="1"/>
</dbReference>
<keyword evidence="9" id="KW-1185">Reference proteome</keyword>
<feature type="signal peptide" evidence="4">
    <location>
        <begin position="1"/>
        <end position="21"/>
    </location>
</feature>
<evidence type="ECO:0000259" key="7">
    <source>
        <dbReference type="Pfam" id="PF07732"/>
    </source>
</evidence>
<gene>
    <name evidence="8" type="ORF">MELIAE_LOCUS3045</name>
</gene>
<evidence type="ECO:0000256" key="3">
    <source>
        <dbReference type="ARBA" id="ARBA00023002"/>
    </source>
</evidence>
<protein>
    <submittedName>
        <fullName evidence="8">Uncharacterized protein</fullName>
    </submittedName>
</protein>
<dbReference type="EMBL" id="OV121133">
    <property type="protein sequence ID" value="CAH0550161.1"/>
    <property type="molecule type" value="Genomic_DNA"/>
</dbReference>
<organism evidence="8 9">
    <name type="scientific">Brassicogethes aeneus</name>
    <name type="common">Rape pollen beetle</name>
    <name type="synonym">Meligethes aeneus</name>
    <dbReference type="NCBI Taxonomy" id="1431903"/>
    <lineage>
        <taxon>Eukaryota</taxon>
        <taxon>Metazoa</taxon>
        <taxon>Ecdysozoa</taxon>
        <taxon>Arthropoda</taxon>
        <taxon>Hexapoda</taxon>
        <taxon>Insecta</taxon>
        <taxon>Pterygota</taxon>
        <taxon>Neoptera</taxon>
        <taxon>Endopterygota</taxon>
        <taxon>Coleoptera</taxon>
        <taxon>Polyphaga</taxon>
        <taxon>Cucujiformia</taxon>
        <taxon>Nitidulidae</taxon>
        <taxon>Meligethinae</taxon>
        <taxon>Brassicogethes</taxon>
    </lineage>
</organism>
<dbReference type="GO" id="GO:0016491">
    <property type="term" value="F:oxidoreductase activity"/>
    <property type="evidence" value="ECO:0007669"/>
    <property type="project" value="UniProtKB-KW"/>
</dbReference>
<sequence length="667" mass="74834">MNMELQRGCLALLLVLDSVFSVQVDDNYNIVKKNINSNFHDVPDIRGKNNSPKLSTPEECLRNCKDGEPPKTCHYKFTLEFYSILGGACEVCTPNSTNQITPSCQCILADGFERTLLSVNRMLPGPSIQVCENDNIVVDVLNKMEGAEVTIHWHGIHQRNTQYYDGVPMVTQCAIPQGSTFRYAFLADPVGTHFWHAHTGLQKMDGLYGSLIVRQSPKRDPHSKLYDEDLPEHVMLISDWFHEGTNEKFPGRLIAGQGQNPDSILVNGKGRFIYPDSGEETVTPLEVFTVTKGKRYRFRMINAFCSICPAQVSIEGHVMTIIATDGNAVKPTPVQTLISNAGERYDFILNANMSVGTYWIQVKGLGECSVYKIQQLAILKYVDGPESPSSQPPQYDNPLPLGMILNPLDGVCNGKRNGSLCVSDLTGLKRPPDMFKQYADKTIYLPYKFYLHTMEELFKPNEYKAFISTFDGLHVTSLIDNISYEFPSAPLTSQYGDNDPKTFCDGNNIDPSQCTDFCSCVHKIDIKNGEIVEVILVDEAQVTNLSHPFHLHGYFFYVLGSERLPQERPISLKAAIEMDRKGLLKRAYENNPPGKDTLVVPENGYIIIRFKADNPGFWFLHCHFLYHITVGMNLILQVGTNSDLPPVPPKFPTCNNFRPPVATIKLP</sequence>
<evidence type="ECO:0000256" key="4">
    <source>
        <dbReference type="SAM" id="SignalP"/>
    </source>
</evidence>
<comment type="similarity">
    <text evidence="1">Belongs to the multicopper oxidase family.</text>
</comment>
<feature type="chain" id="PRO_5040515640" evidence="4">
    <location>
        <begin position="22"/>
        <end position="667"/>
    </location>
</feature>
<dbReference type="InterPro" id="IPR045087">
    <property type="entry name" value="Cu-oxidase_fam"/>
</dbReference>
<dbReference type="CDD" id="cd13884">
    <property type="entry name" value="CuRO_2_tcLCC_insect_like"/>
    <property type="match status" value="1"/>
</dbReference>
<feature type="domain" description="Plastocyanin-like" evidence="7">
    <location>
        <begin position="108"/>
        <end position="216"/>
    </location>
</feature>
<dbReference type="GO" id="GO:0005886">
    <property type="term" value="C:plasma membrane"/>
    <property type="evidence" value="ECO:0007669"/>
    <property type="project" value="TreeGrafter"/>
</dbReference>
<name>A0A9P0FEP6_BRAAE</name>
<dbReference type="InterPro" id="IPR001117">
    <property type="entry name" value="Cu-oxidase_2nd"/>
</dbReference>
<dbReference type="Pfam" id="PF07731">
    <property type="entry name" value="Cu-oxidase_2"/>
    <property type="match status" value="1"/>
</dbReference>
<dbReference type="PANTHER" id="PTHR11709:SF232">
    <property type="entry name" value="STRAW, ISOFORM G"/>
    <property type="match status" value="1"/>
</dbReference>
<proteinExistence type="inferred from homology"/>
<dbReference type="InterPro" id="IPR008972">
    <property type="entry name" value="Cupredoxin"/>
</dbReference>
<dbReference type="GO" id="GO:0005507">
    <property type="term" value="F:copper ion binding"/>
    <property type="evidence" value="ECO:0007669"/>
    <property type="project" value="InterPro"/>
</dbReference>
<evidence type="ECO:0000259" key="5">
    <source>
        <dbReference type="Pfam" id="PF00394"/>
    </source>
</evidence>
<keyword evidence="2" id="KW-0479">Metal-binding</keyword>
<feature type="domain" description="Plastocyanin-like" evidence="6">
    <location>
        <begin position="505"/>
        <end position="639"/>
    </location>
</feature>
<feature type="domain" description="Plastocyanin-like" evidence="5">
    <location>
        <begin position="233"/>
        <end position="381"/>
    </location>
</feature>
<dbReference type="FunFam" id="2.60.40.420:FF:000031">
    <property type="entry name" value="Laccase-2 isoform A"/>
    <property type="match status" value="1"/>
</dbReference>
<dbReference type="SUPFAM" id="SSF49503">
    <property type="entry name" value="Cupredoxins"/>
    <property type="match status" value="3"/>
</dbReference>
<evidence type="ECO:0000256" key="1">
    <source>
        <dbReference type="ARBA" id="ARBA00010609"/>
    </source>
</evidence>
<dbReference type="InterPro" id="IPR011707">
    <property type="entry name" value="Cu-oxidase-like_N"/>
</dbReference>
<evidence type="ECO:0000256" key="2">
    <source>
        <dbReference type="ARBA" id="ARBA00022723"/>
    </source>
</evidence>
<keyword evidence="3" id="KW-0560">Oxidoreductase</keyword>
<dbReference type="InterPro" id="IPR011706">
    <property type="entry name" value="Cu-oxidase_C"/>
</dbReference>
<dbReference type="Gene3D" id="2.60.40.420">
    <property type="entry name" value="Cupredoxins - blue copper proteins"/>
    <property type="match status" value="3"/>
</dbReference>
<dbReference type="CDD" id="cd13905">
    <property type="entry name" value="CuRO_3_tcLLC2_insect_like"/>
    <property type="match status" value="1"/>
</dbReference>
<evidence type="ECO:0000259" key="6">
    <source>
        <dbReference type="Pfam" id="PF07731"/>
    </source>
</evidence>
<dbReference type="CDD" id="cd13858">
    <property type="entry name" value="CuRO_1_tcLCC2_insect_like"/>
    <property type="match status" value="1"/>
</dbReference>
<dbReference type="FunFam" id="2.60.40.420:FF:000045">
    <property type="entry name" value="Laccase 2"/>
    <property type="match status" value="1"/>
</dbReference>
<accession>A0A9P0FEP6</accession>
<evidence type="ECO:0000313" key="8">
    <source>
        <dbReference type="EMBL" id="CAH0550161.1"/>
    </source>
</evidence>
<dbReference type="InterPro" id="IPR033138">
    <property type="entry name" value="Cu_oxidase_CS"/>
</dbReference>
<dbReference type="Pfam" id="PF07732">
    <property type="entry name" value="Cu-oxidase_3"/>
    <property type="match status" value="1"/>
</dbReference>
<dbReference type="Pfam" id="PF00394">
    <property type="entry name" value="Cu-oxidase"/>
    <property type="match status" value="1"/>
</dbReference>
<evidence type="ECO:0000313" key="9">
    <source>
        <dbReference type="Proteomes" id="UP001154078"/>
    </source>
</evidence>
<dbReference type="PANTHER" id="PTHR11709">
    <property type="entry name" value="MULTI-COPPER OXIDASE"/>
    <property type="match status" value="1"/>
</dbReference>
<reference evidence="8" key="1">
    <citation type="submission" date="2021-12" db="EMBL/GenBank/DDBJ databases">
        <authorList>
            <person name="King R."/>
        </authorList>
    </citation>
    <scope>NUCLEOTIDE SEQUENCE</scope>
</reference>
<dbReference type="Proteomes" id="UP001154078">
    <property type="component" value="Chromosome 2"/>
</dbReference>
<dbReference type="PROSITE" id="PS00080">
    <property type="entry name" value="MULTICOPPER_OXIDASE2"/>
    <property type="match status" value="1"/>
</dbReference>